<feature type="signal peptide" evidence="1">
    <location>
        <begin position="1"/>
        <end position="25"/>
    </location>
</feature>
<sequence length="386" mass="42150">MLKVAKVALSVLLLSASIPSLMANAQENATPNNYDQYIKEAIEQEILLDKGASSTAKGMSTLSNKEFDKTLDNITESSSISQTTKENIKKLENAEVVLLDFDSDGELINATSSDKGDIRSNFETREITTTESTYGTEPHERISTQSYLGNQGNTAGKETGAFHRLQTPASNTNKIYNGVVADSVVLPTYNITDALKYSEAAYLYTGVDGVAEVGFEGIASQFTPAGWYPMFHAKSNHTVDSGNTNGIPQPSSGKYYYDTTKKFYGGDKINGYKVYYYSTDSTLTIREQINYSDIYVVRFNGLGSTGRSVKRLTAIAMGSATSTTSPFHYGYTTPAIWNNMKFLTNNSSSSVYPSSVSGLSNDVWTHGGKIDYTTSGQSERYVFSVN</sequence>
<keyword evidence="1" id="KW-0732">Signal</keyword>
<protein>
    <submittedName>
        <fullName evidence="2">Uncharacterized protein</fullName>
    </submittedName>
</protein>
<dbReference type="RefSeq" id="WP_019687635.1">
    <property type="nucleotide sequence ID" value="NZ_CP036496.1"/>
</dbReference>
<dbReference type="AlphaFoldDB" id="A0A378Y125"/>
<dbReference type="Proteomes" id="UP000254400">
    <property type="component" value="Unassembled WGS sequence"/>
</dbReference>
<gene>
    <name evidence="2" type="ORF">NCTC10343_03111</name>
</gene>
<accession>A0A378Y125</accession>
<organism evidence="2 3">
    <name type="scientific">Paenibacillus polymyxa</name>
    <name type="common">Bacillus polymyxa</name>
    <dbReference type="NCBI Taxonomy" id="1406"/>
    <lineage>
        <taxon>Bacteria</taxon>
        <taxon>Bacillati</taxon>
        <taxon>Bacillota</taxon>
        <taxon>Bacilli</taxon>
        <taxon>Bacillales</taxon>
        <taxon>Paenibacillaceae</taxon>
        <taxon>Paenibacillus</taxon>
    </lineage>
</organism>
<dbReference type="EMBL" id="UGSC01000001">
    <property type="protein sequence ID" value="SUA70241.1"/>
    <property type="molecule type" value="Genomic_DNA"/>
</dbReference>
<evidence type="ECO:0000313" key="2">
    <source>
        <dbReference type="EMBL" id="SUA70241.1"/>
    </source>
</evidence>
<dbReference type="GeneID" id="93346472"/>
<proteinExistence type="predicted"/>
<reference evidence="2 3" key="1">
    <citation type="submission" date="2018-06" db="EMBL/GenBank/DDBJ databases">
        <authorList>
            <consortium name="Pathogen Informatics"/>
            <person name="Doyle S."/>
        </authorList>
    </citation>
    <scope>NUCLEOTIDE SEQUENCE [LARGE SCALE GENOMIC DNA]</scope>
    <source>
        <strain evidence="2 3">NCTC10343</strain>
    </source>
</reference>
<name>A0A378Y125_PAEPO</name>
<evidence type="ECO:0000313" key="3">
    <source>
        <dbReference type="Proteomes" id="UP000254400"/>
    </source>
</evidence>
<evidence type="ECO:0000256" key="1">
    <source>
        <dbReference type="SAM" id="SignalP"/>
    </source>
</evidence>
<feature type="chain" id="PRO_5016615946" evidence="1">
    <location>
        <begin position="26"/>
        <end position="386"/>
    </location>
</feature>